<gene>
    <name evidence="4" type="ORF">CHGG_02104</name>
</gene>
<dbReference type="InterPro" id="IPR012338">
    <property type="entry name" value="Beta-lactam/transpept-like"/>
</dbReference>
<dbReference type="PANTHER" id="PTHR22935:SF97">
    <property type="entry name" value="BETA-LACTAMASE-RELATED DOMAIN-CONTAINING PROTEIN"/>
    <property type="match status" value="1"/>
</dbReference>
<evidence type="ECO:0008006" key="6">
    <source>
        <dbReference type="Google" id="ProtNLM"/>
    </source>
</evidence>
<dbReference type="InterPro" id="IPR058664">
    <property type="entry name" value="ARB_00930-like_C"/>
</dbReference>
<dbReference type="AlphaFoldDB" id="Q2HCF0"/>
<dbReference type="InterPro" id="IPR051478">
    <property type="entry name" value="Beta-lactamase-like_AB/R"/>
</dbReference>
<dbReference type="eggNOG" id="ENOG502SIYF">
    <property type="taxonomic scope" value="Eukaryota"/>
</dbReference>
<dbReference type="RefSeq" id="XP_001221325.1">
    <property type="nucleotide sequence ID" value="XM_001221324.1"/>
</dbReference>
<dbReference type="OMA" id="SNGTDMQ"/>
<feature type="signal peptide" evidence="1">
    <location>
        <begin position="1"/>
        <end position="17"/>
    </location>
</feature>
<evidence type="ECO:0000313" key="4">
    <source>
        <dbReference type="EMBL" id="EAQ93869.1"/>
    </source>
</evidence>
<dbReference type="InterPro" id="IPR001466">
    <property type="entry name" value="Beta-lactam-related"/>
</dbReference>
<dbReference type="VEuPathDB" id="FungiDB:CHGG_02104"/>
<evidence type="ECO:0000313" key="5">
    <source>
        <dbReference type="Proteomes" id="UP000001056"/>
    </source>
</evidence>
<feature type="domain" description="Beta-lactamase-like ARB-00930-like C-terminal" evidence="3">
    <location>
        <begin position="407"/>
        <end position="511"/>
    </location>
</feature>
<dbReference type="EMBL" id="CH408029">
    <property type="protein sequence ID" value="EAQ93869.1"/>
    <property type="molecule type" value="Genomic_DNA"/>
</dbReference>
<dbReference type="OrthoDB" id="10250282at2759"/>
<feature type="domain" description="Beta-lactamase-related" evidence="2">
    <location>
        <begin position="172"/>
        <end position="381"/>
    </location>
</feature>
<accession>Q2HCF0</accession>
<dbReference type="HOGENOM" id="CLU_019706_0_0_1"/>
<dbReference type="Proteomes" id="UP000001056">
    <property type="component" value="Unassembled WGS sequence"/>
</dbReference>
<proteinExistence type="predicted"/>
<reference evidence="5" key="1">
    <citation type="journal article" date="2015" name="Genome Announc.">
        <title>Draft genome sequence of the cellulolytic fungus Chaetomium globosum.</title>
        <authorList>
            <person name="Cuomo C.A."/>
            <person name="Untereiner W.A."/>
            <person name="Ma L.-J."/>
            <person name="Grabherr M."/>
            <person name="Birren B.W."/>
        </authorList>
    </citation>
    <scope>NUCLEOTIDE SEQUENCE [LARGE SCALE GENOMIC DNA]</scope>
    <source>
        <strain evidence="5">ATCC 6205 / CBS 148.51 / DSM 1962 / NBRC 6347 / NRRL 1970</strain>
    </source>
</reference>
<feature type="chain" id="PRO_5004209201" description="Beta-lactamase-related domain-containing protein" evidence="1">
    <location>
        <begin position="18"/>
        <end position="596"/>
    </location>
</feature>
<sequence length="596" mass="64666">MKISLLLSVAAATVALAGPNCPPLGPVYEKPYNFKTSSAIQAAIANLTATFTAWDQNNSTAIRSNTTSYSIEVFSTNKENPTIFSWHHTAASLAAATNTSGVKKAGPDAVYRLGSLTKVFTVYAWLVQDGDVKWNEPITKYIPELAAAADKAKEDPVANVPWDESDAVGLGFPPLENSDPMLPKCGEWPQCNRTEFFAGLLRAYPSFAPFTTPAYTNTGYQILAYALEAIKGKSFQSMVEEGVLRPLGLDHTYYRDPPVEEGIIPGAQNRSGWNYQLGDENPAGNMYSSISDISTLGRAILRSTLLPPVLTRRWLRPATMSSELVAGVGYPWGVRRVVVPYANGKHVVDAFNKAGQIGYYSSLLVLLPDYDVGFAVLHAGENIPGNSNFNVADILGAQLVPALEAAAREQAEAKFSGEYVDDTRNTSLRLSTQTDRPGLGVENWVSNGTDMKTVAVVMQGGYSPVQPSVRMYPTGLETVREDGSKRVAFKAVFEDLNLPARTNNMFSTDCVRLQKGLILATILYRPHRVMVDGLGGRMILTIDDDPCWAGQPPLAVVPDPLAVWYRVLDGGGRQRIGCAARRAAQQYAENGDGVQL</sequence>
<dbReference type="PANTHER" id="PTHR22935">
    <property type="entry name" value="PENICILLIN-BINDING PROTEIN"/>
    <property type="match status" value="1"/>
</dbReference>
<name>Q2HCF0_CHAGB</name>
<dbReference type="GeneID" id="4386938"/>
<evidence type="ECO:0000259" key="2">
    <source>
        <dbReference type="Pfam" id="PF00144"/>
    </source>
</evidence>
<dbReference type="SUPFAM" id="SSF56601">
    <property type="entry name" value="beta-lactamase/transpeptidase-like"/>
    <property type="match status" value="1"/>
</dbReference>
<dbReference type="Pfam" id="PF00144">
    <property type="entry name" value="Beta-lactamase"/>
    <property type="match status" value="2"/>
</dbReference>
<keyword evidence="1" id="KW-0732">Signal</keyword>
<dbReference type="Pfam" id="PF26335">
    <property type="entry name" value="ARB_00930_C"/>
    <property type="match status" value="1"/>
</dbReference>
<dbReference type="STRING" id="306901.Q2HCF0"/>
<protein>
    <recommendedName>
        <fullName evidence="6">Beta-lactamase-related domain-containing protein</fullName>
    </recommendedName>
</protein>
<keyword evidence="5" id="KW-1185">Reference proteome</keyword>
<evidence type="ECO:0000256" key="1">
    <source>
        <dbReference type="SAM" id="SignalP"/>
    </source>
</evidence>
<feature type="domain" description="Beta-lactamase-related" evidence="2">
    <location>
        <begin position="100"/>
        <end position="151"/>
    </location>
</feature>
<organism evidence="4 5">
    <name type="scientific">Chaetomium globosum (strain ATCC 6205 / CBS 148.51 / DSM 1962 / NBRC 6347 / NRRL 1970)</name>
    <name type="common">Soil fungus</name>
    <dbReference type="NCBI Taxonomy" id="306901"/>
    <lineage>
        <taxon>Eukaryota</taxon>
        <taxon>Fungi</taxon>
        <taxon>Dikarya</taxon>
        <taxon>Ascomycota</taxon>
        <taxon>Pezizomycotina</taxon>
        <taxon>Sordariomycetes</taxon>
        <taxon>Sordariomycetidae</taxon>
        <taxon>Sordariales</taxon>
        <taxon>Chaetomiaceae</taxon>
        <taxon>Chaetomium</taxon>
    </lineage>
</organism>
<dbReference type="InParanoid" id="Q2HCF0"/>
<evidence type="ECO:0000259" key="3">
    <source>
        <dbReference type="Pfam" id="PF26335"/>
    </source>
</evidence>
<dbReference type="Gene3D" id="3.40.710.10">
    <property type="entry name" value="DD-peptidase/beta-lactamase superfamily"/>
    <property type="match status" value="1"/>
</dbReference>